<proteinExistence type="predicted"/>
<dbReference type="PANTHER" id="PTHR12526">
    <property type="entry name" value="GLYCOSYLTRANSFERASE"/>
    <property type="match status" value="1"/>
</dbReference>
<dbReference type="Gene3D" id="3.40.50.2000">
    <property type="entry name" value="Glycogen Phosphorylase B"/>
    <property type="match status" value="2"/>
</dbReference>
<dbReference type="EMBL" id="FOMH01000011">
    <property type="protein sequence ID" value="SFD72787.1"/>
    <property type="molecule type" value="Genomic_DNA"/>
</dbReference>
<protein>
    <submittedName>
        <fullName evidence="3">Glycosyltransferase involved in cell wall bisynthesis</fullName>
    </submittedName>
</protein>
<evidence type="ECO:0000259" key="1">
    <source>
        <dbReference type="Pfam" id="PF00534"/>
    </source>
</evidence>
<evidence type="ECO:0000313" key="4">
    <source>
        <dbReference type="Proteomes" id="UP000199672"/>
    </source>
</evidence>
<dbReference type="Proteomes" id="UP000199672">
    <property type="component" value="Unassembled WGS sequence"/>
</dbReference>
<accession>A0A1I1UPT5</accession>
<reference evidence="4" key="1">
    <citation type="submission" date="2016-10" db="EMBL/GenBank/DDBJ databases">
        <authorList>
            <person name="Varghese N."/>
            <person name="Submissions S."/>
        </authorList>
    </citation>
    <scope>NUCLEOTIDE SEQUENCE [LARGE SCALE GENOMIC DNA]</scope>
    <source>
        <strain evidence="4">CGMCC 1.10370</strain>
    </source>
</reference>
<dbReference type="CDD" id="cd03801">
    <property type="entry name" value="GT4_PimA-like"/>
    <property type="match status" value="1"/>
</dbReference>
<keyword evidence="3" id="KW-0808">Transferase</keyword>
<organism evidence="3 4">
    <name type="scientific">Flavobacterium phragmitis</name>
    <dbReference type="NCBI Taxonomy" id="739143"/>
    <lineage>
        <taxon>Bacteria</taxon>
        <taxon>Pseudomonadati</taxon>
        <taxon>Bacteroidota</taxon>
        <taxon>Flavobacteriia</taxon>
        <taxon>Flavobacteriales</taxon>
        <taxon>Flavobacteriaceae</taxon>
        <taxon>Flavobacterium</taxon>
    </lineage>
</organism>
<dbReference type="Pfam" id="PF13439">
    <property type="entry name" value="Glyco_transf_4"/>
    <property type="match status" value="1"/>
</dbReference>
<sequence>MKKILFISHQNSLSGAPLILLYFIQWLRKNCSNYQIDLLVLSEGKLSGDFKKSVKNYYSINDLKNKLIFQNQYPSFLKVKIDNLLNSLFIRKLKKENYDIIYGNTIVTLPIASKLKENSKSELVLHVHELSTVINLLLPNFKKLKNSVDKFIAVSDLVKNELSEKWDVEAHKVKRIYEFSKVEGIEQIKKNDTEEFVICGCGHVDWRKGIDLFIQVANYVISTNTNKKVKFIWIGKVSLNDKLVIEADLQKMGLFDFVDFIGEILNPHEYLKKCDVFLLTSREDPFPLVCIEVGLLGKPIICFDKATGISEILVRGGGFVVPYLQIDKMVEKVRYYIENPELVYKDGLLNQQNFSNFTPDLICPQIFDFLETFE</sequence>
<dbReference type="STRING" id="739143.SAMN05216297_111123"/>
<dbReference type="GO" id="GO:0016757">
    <property type="term" value="F:glycosyltransferase activity"/>
    <property type="evidence" value="ECO:0007669"/>
    <property type="project" value="InterPro"/>
</dbReference>
<evidence type="ECO:0000259" key="2">
    <source>
        <dbReference type="Pfam" id="PF13439"/>
    </source>
</evidence>
<dbReference type="InterPro" id="IPR028098">
    <property type="entry name" value="Glyco_trans_4-like_N"/>
</dbReference>
<keyword evidence="4" id="KW-1185">Reference proteome</keyword>
<dbReference type="InterPro" id="IPR001296">
    <property type="entry name" value="Glyco_trans_1"/>
</dbReference>
<feature type="domain" description="Glycosyltransferase subfamily 4-like N-terminal" evidence="2">
    <location>
        <begin position="73"/>
        <end position="177"/>
    </location>
</feature>
<dbReference type="AlphaFoldDB" id="A0A1I1UPT5"/>
<dbReference type="Pfam" id="PF00534">
    <property type="entry name" value="Glycos_transf_1"/>
    <property type="match status" value="1"/>
</dbReference>
<gene>
    <name evidence="3" type="ORF">SAMN05216297_111123</name>
</gene>
<evidence type="ECO:0000313" key="3">
    <source>
        <dbReference type="EMBL" id="SFD72787.1"/>
    </source>
</evidence>
<dbReference type="SUPFAM" id="SSF53756">
    <property type="entry name" value="UDP-Glycosyltransferase/glycogen phosphorylase"/>
    <property type="match status" value="1"/>
</dbReference>
<dbReference type="OrthoDB" id="655095at2"/>
<name>A0A1I1UPT5_9FLAO</name>
<dbReference type="RefSeq" id="WP_091496549.1">
    <property type="nucleotide sequence ID" value="NZ_FOMH01000011.1"/>
</dbReference>
<feature type="domain" description="Glycosyl transferase family 1" evidence="1">
    <location>
        <begin position="187"/>
        <end position="342"/>
    </location>
</feature>